<dbReference type="GO" id="GO:0051864">
    <property type="term" value="F:histone H3K36 demethylase activity"/>
    <property type="evidence" value="ECO:0007669"/>
    <property type="project" value="TreeGrafter"/>
</dbReference>
<comment type="caution">
    <text evidence="5">The sequence shown here is derived from an EMBL/GenBank/DDBJ whole genome shotgun (WGS) entry which is preliminary data.</text>
</comment>
<protein>
    <recommendedName>
        <fullName evidence="7">RRM domain-containing protein</fullName>
    </recommendedName>
</protein>
<name>A0A815T622_9BILA</name>
<accession>A0A815T622</accession>
<dbReference type="Proteomes" id="UP000663891">
    <property type="component" value="Unassembled WGS sequence"/>
</dbReference>
<dbReference type="InterPro" id="IPR035979">
    <property type="entry name" value="RBD_domain_sf"/>
</dbReference>
<dbReference type="InterPro" id="IPR003349">
    <property type="entry name" value="JmjN"/>
</dbReference>
<keyword evidence="1" id="KW-0694">RNA-binding</keyword>
<proteinExistence type="predicted"/>
<dbReference type="Gene3D" id="2.60.120.650">
    <property type="entry name" value="Cupin"/>
    <property type="match status" value="2"/>
</dbReference>
<dbReference type="CDD" id="cd00590">
    <property type="entry name" value="RRM_SF"/>
    <property type="match status" value="1"/>
</dbReference>
<dbReference type="EMBL" id="CAJNON010002042">
    <property type="protein sequence ID" value="CAF1497754.1"/>
    <property type="molecule type" value="Genomic_DNA"/>
</dbReference>
<feature type="domain" description="RRM" evidence="2">
    <location>
        <begin position="635"/>
        <end position="716"/>
    </location>
</feature>
<dbReference type="PROSITE" id="PS51184">
    <property type="entry name" value="JMJC"/>
    <property type="match status" value="1"/>
</dbReference>
<dbReference type="InterPro" id="IPR012677">
    <property type="entry name" value="Nucleotide-bd_a/b_plait_sf"/>
</dbReference>
<feature type="domain" description="JmjN" evidence="3">
    <location>
        <begin position="8"/>
        <end position="49"/>
    </location>
</feature>
<dbReference type="InterPro" id="IPR000504">
    <property type="entry name" value="RRM_dom"/>
</dbReference>
<evidence type="ECO:0000313" key="5">
    <source>
        <dbReference type="EMBL" id="CAF1497754.1"/>
    </source>
</evidence>
<organism evidence="5 6">
    <name type="scientific">Adineta steineri</name>
    <dbReference type="NCBI Taxonomy" id="433720"/>
    <lineage>
        <taxon>Eukaryota</taxon>
        <taxon>Metazoa</taxon>
        <taxon>Spiralia</taxon>
        <taxon>Gnathifera</taxon>
        <taxon>Rotifera</taxon>
        <taxon>Eurotatoria</taxon>
        <taxon>Bdelloidea</taxon>
        <taxon>Adinetida</taxon>
        <taxon>Adinetidae</taxon>
        <taxon>Adineta</taxon>
    </lineage>
</organism>
<dbReference type="PANTHER" id="PTHR10694">
    <property type="entry name" value="LYSINE-SPECIFIC DEMETHYLASE"/>
    <property type="match status" value="1"/>
</dbReference>
<dbReference type="GO" id="GO:0032454">
    <property type="term" value="F:histone H3K9 demethylase activity"/>
    <property type="evidence" value="ECO:0007669"/>
    <property type="project" value="TreeGrafter"/>
</dbReference>
<reference evidence="5" key="1">
    <citation type="submission" date="2021-02" db="EMBL/GenBank/DDBJ databases">
        <authorList>
            <person name="Nowell W R."/>
        </authorList>
    </citation>
    <scope>NUCLEOTIDE SEQUENCE</scope>
</reference>
<dbReference type="Gene3D" id="3.30.70.330">
    <property type="match status" value="2"/>
</dbReference>
<dbReference type="GO" id="GO:0000785">
    <property type="term" value="C:chromatin"/>
    <property type="evidence" value="ECO:0007669"/>
    <property type="project" value="TreeGrafter"/>
</dbReference>
<dbReference type="GO" id="GO:0005634">
    <property type="term" value="C:nucleus"/>
    <property type="evidence" value="ECO:0007669"/>
    <property type="project" value="TreeGrafter"/>
</dbReference>
<dbReference type="Pfam" id="PF00076">
    <property type="entry name" value="RRM_1"/>
    <property type="match status" value="1"/>
</dbReference>
<dbReference type="SMART" id="SM00360">
    <property type="entry name" value="RRM"/>
    <property type="match status" value="1"/>
</dbReference>
<dbReference type="Pfam" id="PF02373">
    <property type="entry name" value="JmjC"/>
    <property type="match status" value="2"/>
</dbReference>
<dbReference type="SMART" id="SM00558">
    <property type="entry name" value="JmjC"/>
    <property type="match status" value="1"/>
</dbReference>
<dbReference type="AlphaFoldDB" id="A0A815T622"/>
<dbReference type="PROSITE" id="PS50102">
    <property type="entry name" value="RRM"/>
    <property type="match status" value="1"/>
</dbReference>
<dbReference type="GO" id="GO:0003723">
    <property type="term" value="F:RNA binding"/>
    <property type="evidence" value="ECO:0007669"/>
    <property type="project" value="UniProtKB-UniRule"/>
</dbReference>
<sequence length="721" mass="83973">MSTQSYDIPTLSINDDEIKDLLKYLYKNESLLKENGAIKLIPTSNFKNLLKKTLMNVPLCSTIQQVKQIGNDDLIYSIKTNSLNENKEILNENILLNDETFWLLLPNGSNTENISNISIINGQSLFLKRVERDEFDFHDLPFKSLLKLSGKKFCKKYSSTLIKAHGPGAIFPLSANKQNLYQLNYHHEGGIRHWYIIPSDERKKFEKVFQENKPSICVEHDEIIINPSFFNKFNIKYKKVTQKANEILILASGILSQSFTQDEILCESIHFGLPSWVFDQFTRNSSLCRCGIRYWYVIPSEERKKLEKVFQENKPSICVEHDEIIINPSFFDKFNIKYKKVTQKVNEILILSCGILSQSFTQDEILCESIHFGLPSWVFDQFTRNSSLCRCKLPSNSNKDESVDMNLYNDEAIQKYMQKYFQINIHQNKDSELNEAIPFLDNINKEDLLMDICNESMQFSQFHNEADFNEILSSEDFPNDIFMNNNEPVSLTSEQILNILDIPSSSSNNQSLNKQTYSKNNKLSRITNHNEFIIKKTNNQYEVDVKKILYLSNLNKQITKNHLKNYFIGSTKIIFKQSQLPPHLNYAFIFHHTKLQAEYNRKRAISSSHFGSNCQIEFVKNLSELSNENELNEKWNIVIQQIPENISEDDLIKLFNCQKIKYIPSRIVPKSNTNQKILFGYAFLSFTNTEQVDQVMNNADKYQINNQPLILSYYSKTEANK</sequence>
<evidence type="ECO:0000256" key="1">
    <source>
        <dbReference type="PROSITE-ProRule" id="PRU00176"/>
    </source>
</evidence>
<dbReference type="PROSITE" id="PS51183">
    <property type="entry name" value="JMJN"/>
    <property type="match status" value="1"/>
</dbReference>
<dbReference type="GO" id="GO:0010468">
    <property type="term" value="P:regulation of gene expression"/>
    <property type="evidence" value="ECO:0007669"/>
    <property type="project" value="TreeGrafter"/>
</dbReference>
<evidence type="ECO:0000313" key="6">
    <source>
        <dbReference type="Proteomes" id="UP000663891"/>
    </source>
</evidence>
<evidence type="ECO:0008006" key="7">
    <source>
        <dbReference type="Google" id="ProtNLM"/>
    </source>
</evidence>
<dbReference type="SUPFAM" id="SSF54928">
    <property type="entry name" value="RNA-binding domain, RBD"/>
    <property type="match status" value="1"/>
</dbReference>
<dbReference type="PANTHER" id="PTHR10694:SF7">
    <property type="entry name" value="[HISTONE H3]-TRIMETHYL-L-LYSINE(9) DEMETHYLASE"/>
    <property type="match status" value="1"/>
</dbReference>
<evidence type="ECO:0000259" key="4">
    <source>
        <dbReference type="PROSITE" id="PS51184"/>
    </source>
</evidence>
<gene>
    <name evidence="5" type="ORF">VCS650_LOCUS42071</name>
</gene>
<feature type="domain" description="JmjC" evidence="4">
    <location>
        <begin position="129"/>
        <end position="288"/>
    </location>
</feature>
<dbReference type="OrthoDB" id="9547406at2759"/>
<evidence type="ECO:0000259" key="3">
    <source>
        <dbReference type="PROSITE" id="PS51183"/>
    </source>
</evidence>
<dbReference type="InterPro" id="IPR003347">
    <property type="entry name" value="JmjC_dom"/>
</dbReference>
<evidence type="ECO:0000259" key="2">
    <source>
        <dbReference type="PROSITE" id="PS50102"/>
    </source>
</evidence>